<organism evidence="1 2">
    <name type="scientific">Larinioides sclopetarius</name>
    <dbReference type="NCBI Taxonomy" id="280406"/>
    <lineage>
        <taxon>Eukaryota</taxon>
        <taxon>Metazoa</taxon>
        <taxon>Ecdysozoa</taxon>
        <taxon>Arthropoda</taxon>
        <taxon>Chelicerata</taxon>
        <taxon>Arachnida</taxon>
        <taxon>Araneae</taxon>
        <taxon>Araneomorphae</taxon>
        <taxon>Entelegynae</taxon>
        <taxon>Araneoidea</taxon>
        <taxon>Araneidae</taxon>
        <taxon>Larinioides</taxon>
    </lineage>
</organism>
<proteinExistence type="predicted"/>
<sequence length="49" mass="5906">MNIEKQSIFHWIEPILFIQMKKSSIKVIFSPKSDHKNEKTLKYMVINEL</sequence>
<reference evidence="1 2" key="1">
    <citation type="submission" date="2024-04" db="EMBL/GenBank/DDBJ databases">
        <authorList>
            <person name="Rising A."/>
            <person name="Reimegard J."/>
            <person name="Sonavane S."/>
            <person name="Akerstrom W."/>
            <person name="Nylinder S."/>
            <person name="Hedman E."/>
            <person name="Kallberg Y."/>
        </authorList>
    </citation>
    <scope>NUCLEOTIDE SEQUENCE [LARGE SCALE GENOMIC DNA]</scope>
</reference>
<protein>
    <submittedName>
        <fullName evidence="1">Uncharacterized protein</fullName>
    </submittedName>
</protein>
<evidence type="ECO:0000313" key="1">
    <source>
        <dbReference type="EMBL" id="CAL1276084.1"/>
    </source>
</evidence>
<dbReference type="EMBL" id="CAXIEN010000090">
    <property type="protein sequence ID" value="CAL1276084.1"/>
    <property type="molecule type" value="Genomic_DNA"/>
</dbReference>
<accession>A0AAV1ZW43</accession>
<comment type="caution">
    <text evidence="1">The sequence shown here is derived from an EMBL/GenBank/DDBJ whole genome shotgun (WGS) entry which is preliminary data.</text>
</comment>
<gene>
    <name evidence="1" type="ORF">LARSCL_LOCUS8452</name>
</gene>
<keyword evidence="2" id="KW-1185">Reference proteome</keyword>
<name>A0AAV1ZW43_9ARAC</name>
<evidence type="ECO:0000313" key="2">
    <source>
        <dbReference type="Proteomes" id="UP001497382"/>
    </source>
</evidence>
<dbReference type="Proteomes" id="UP001497382">
    <property type="component" value="Unassembled WGS sequence"/>
</dbReference>
<dbReference type="AlphaFoldDB" id="A0AAV1ZW43"/>